<dbReference type="InterPro" id="IPR011990">
    <property type="entry name" value="TPR-like_helical_dom_sf"/>
</dbReference>
<evidence type="ECO:0000256" key="3">
    <source>
        <dbReference type="ARBA" id="ARBA00022927"/>
    </source>
</evidence>
<dbReference type="GO" id="GO:0019905">
    <property type="term" value="F:syntaxin binding"/>
    <property type="evidence" value="ECO:0007669"/>
    <property type="project" value="TreeGrafter"/>
</dbReference>
<evidence type="ECO:0000313" key="6">
    <source>
        <dbReference type="Proteomes" id="UP001165122"/>
    </source>
</evidence>
<dbReference type="GO" id="GO:0031201">
    <property type="term" value="C:SNARE complex"/>
    <property type="evidence" value="ECO:0007669"/>
    <property type="project" value="TreeGrafter"/>
</dbReference>
<sequence length="341" mass="39265">MAEMMGVSTNTKEWLKKAEHHLQNAERQIMSHVIPNAPNIKFEDATLAYQRAAEAYRVCEKWQEACDAYAKAADIQVKLGCPEEAASYASEAAETMVKVNPADAITFYRNAISLLCEVGKFGTAGRIQRKLAVWYEEDRNFDEAIDQFRQASDYYLGDNMINQSDLCLLKCAYYQGLMEEFEDAAEIYATVGMRCLDSNLTKFNAREHFLRCGLLYMAGGPHMHNKLKRKLMDFKTGDASFAFSRECLFLENLMAMHGSSDIHQFADHVYNFDNVSHLDSWCLEMLYEMRVQIQDAFDEKQRAYKQEQERVKAEHEAEEREKIEAKRRARAEAKEAAKKGR</sequence>
<comment type="caution">
    <text evidence="5">The sequence shown here is derived from an EMBL/GenBank/DDBJ whole genome shotgun (WGS) entry which is preliminary data.</text>
</comment>
<evidence type="ECO:0000256" key="4">
    <source>
        <dbReference type="SAM" id="MobiDB-lite"/>
    </source>
</evidence>
<keyword evidence="3" id="KW-0653">Protein transport</keyword>
<organism evidence="5 6">
    <name type="scientific">Triparma laevis f. longispina</name>
    <dbReference type="NCBI Taxonomy" id="1714387"/>
    <lineage>
        <taxon>Eukaryota</taxon>
        <taxon>Sar</taxon>
        <taxon>Stramenopiles</taxon>
        <taxon>Ochrophyta</taxon>
        <taxon>Bolidophyceae</taxon>
        <taxon>Parmales</taxon>
        <taxon>Triparmaceae</taxon>
        <taxon>Triparma</taxon>
    </lineage>
</organism>
<dbReference type="GO" id="GO:0035494">
    <property type="term" value="P:SNARE complex disassembly"/>
    <property type="evidence" value="ECO:0007669"/>
    <property type="project" value="TreeGrafter"/>
</dbReference>
<dbReference type="GO" id="GO:0005774">
    <property type="term" value="C:vacuolar membrane"/>
    <property type="evidence" value="ECO:0007669"/>
    <property type="project" value="TreeGrafter"/>
</dbReference>
<protein>
    <submittedName>
        <fullName evidence="5">Uncharacterized protein</fullName>
    </submittedName>
</protein>
<comment type="similarity">
    <text evidence="1">Belongs to the SNAP family.</text>
</comment>
<dbReference type="EMBL" id="BRXW01000142">
    <property type="protein sequence ID" value="GMI09842.1"/>
    <property type="molecule type" value="Genomic_DNA"/>
</dbReference>
<dbReference type="Pfam" id="PF14938">
    <property type="entry name" value="SNAP"/>
    <property type="match status" value="1"/>
</dbReference>
<dbReference type="GO" id="GO:0005483">
    <property type="term" value="F:soluble NSF attachment protein activity"/>
    <property type="evidence" value="ECO:0007669"/>
    <property type="project" value="TreeGrafter"/>
</dbReference>
<dbReference type="PANTHER" id="PTHR13768:SF8">
    <property type="entry name" value="ALPHA-SOLUBLE NSF ATTACHMENT PROTEIN"/>
    <property type="match status" value="1"/>
</dbReference>
<evidence type="ECO:0000313" key="5">
    <source>
        <dbReference type="EMBL" id="GMI09842.1"/>
    </source>
</evidence>
<accession>A0A9W7KSB6</accession>
<keyword evidence="2" id="KW-0813">Transport</keyword>
<dbReference type="PANTHER" id="PTHR13768">
    <property type="entry name" value="SOLUBLE NSF ATTACHMENT PROTEIN SNAP"/>
    <property type="match status" value="1"/>
</dbReference>
<dbReference type="SUPFAM" id="SSF48452">
    <property type="entry name" value="TPR-like"/>
    <property type="match status" value="1"/>
</dbReference>
<gene>
    <name evidence="5" type="ORF">TrLO_g15263</name>
</gene>
<feature type="region of interest" description="Disordered" evidence="4">
    <location>
        <begin position="308"/>
        <end position="341"/>
    </location>
</feature>
<reference evidence="6" key="1">
    <citation type="journal article" date="2023" name="Commun. Biol.">
        <title>Genome analysis of Parmales, the sister group of diatoms, reveals the evolutionary specialization of diatoms from phago-mixotrophs to photoautotrophs.</title>
        <authorList>
            <person name="Ban H."/>
            <person name="Sato S."/>
            <person name="Yoshikawa S."/>
            <person name="Yamada K."/>
            <person name="Nakamura Y."/>
            <person name="Ichinomiya M."/>
            <person name="Sato N."/>
            <person name="Blanc-Mathieu R."/>
            <person name="Endo H."/>
            <person name="Kuwata A."/>
            <person name="Ogata H."/>
        </authorList>
    </citation>
    <scope>NUCLEOTIDE SEQUENCE [LARGE SCALE GENOMIC DNA]</scope>
    <source>
        <strain evidence="6">NIES 3700</strain>
    </source>
</reference>
<dbReference type="GO" id="GO:0006886">
    <property type="term" value="P:intracellular protein transport"/>
    <property type="evidence" value="ECO:0007669"/>
    <property type="project" value="InterPro"/>
</dbReference>
<dbReference type="Gene3D" id="1.25.40.10">
    <property type="entry name" value="Tetratricopeptide repeat domain"/>
    <property type="match status" value="1"/>
</dbReference>
<dbReference type="AlphaFoldDB" id="A0A9W7KSB6"/>
<dbReference type="Proteomes" id="UP001165122">
    <property type="component" value="Unassembled WGS sequence"/>
</dbReference>
<proteinExistence type="inferred from homology"/>
<dbReference type="OrthoDB" id="9984275at2759"/>
<dbReference type="InterPro" id="IPR000744">
    <property type="entry name" value="NSF_attach"/>
</dbReference>
<evidence type="ECO:0000256" key="1">
    <source>
        <dbReference type="ARBA" id="ARBA00010050"/>
    </source>
</evidence>
<evidence type="ECO:0000256" key="2">
    <source>
        <dbReference type="ARBA" id="ARBA00022448"/>
    </source>
</evidence>
<name>A0A9W7KSB6_9STRA</name>
<dbReference type="PRINTS" id="PR00448">
    <property type="entry name" value="NSFATTACHMNT"/>
</dbReference>
<keyword evidence="6" id="KW-1185">Reference proteome</keyword>